<dbReference type="AlphaFoldDB" id="A0A845L0E6"/>
<dbReference type="Gene3D" id="3.10.290.30">
    <property type="entry name" value="MM3350-like"/>
    <property type="match status" value="1"/>
</dbReference>
<dbReference type="Pfam" id="PF07929">
    <property type="entry name" value="PRiA4_ORF3"/>
    <property type="match status" value="1"/>
</dbReference>
<evidence type="ECO:0000313" key="3">
    <source>
        <dbReference type="Proteomes" id="UP000463470"/>
    </source>
</evidence>
<accession>A0A845L0E6</accession>
<feature type="domain" description="Plasmid pRiA4b Orf3-like" evidence="1">
    <location>
        <begin position="726"/>
        <end position="844"/>
    </location>
</feature>
<dbReference type="PANTHER" id="PTHR41878:SF1">
    <property type="entry name" value="TNPR PROTEIN"/>
    <property type="match status" value="1"/>
</dbReference>
<dbReference type="SUPFAM" id="SSF159941">
    <property type="entry name" value="MM3350-like"/>
    <property type="match status" value="1"/>
</dbReference>
<proteinExistence type="predicted"/>
<gene>
    <name evidence="2" type="ORF">GTO91_09400</name>
</gene>
<dbReference type="Proteomes" id="UP000463470">
    <property type="component" value="Unassembled WGS sequence"/>
</dbReference>
<keyword evidence="3" id="KW-1185">Reference proteome</keyword>
<sequence length="863" mass="99471">MSQSNILSLNRKGEIREGITGHAFIGAYAQREIRWFHSVFCFRAAWQGRGKSLTVCLGQLSFNPADASFLLWQEMSRQEWQWESGLNKEVPVSREEMGQSVQSLIRHWQAIDGSRDNLTVIGEQWPELGRLIGGLQPLPALSAEQSRRLLQKLRPRGMSQEDTIFTWLHAWQNLDYELEGALRGPLGVPDGLPWWQALEARLLEVDLPVSEPLAPWRIHARMRQRMAQRKDPDNGRRPGVQGGGGAVDFLVEDLLNVALISPWKSEHVHLRSLPEMAPRSGRSEETRRYSVRWLKSSVIEKPLILDILGHPCVESQLEITLYHAGVHWWVQTVKASEPHNLTMVEKLKRLREPFLYRVYDVRRNLLRVTGYLDGSEELFAPLLRVNYYWEERPSHWKSLLDEGQDHRCSFFLVGGELIILGKDESRIQLWERRLFNRASPPTEQGRLPLWLYPAFSERLRSVDAHSFDDWRRGLVKAVSVLNPESLGLPEEWRQELQGPPAPEVYWSQVLRAWSEWLDGGERTDLAQAIVLLGNRMGASPELLLRPNSLARGLLLEYLAMALPSDRHPPGLRHEPDLLHPRLAEVLQDWRDQPFGLYRVLEWRSESCCRLRDLLRDEERELRLNSYFDPPEVGRSFFARLLPLGMDRCCLLGCLEVEDRLVKPLREHFERRRKERELSWDAYLADAGWEALGEVVRLLRRSLAILTAGTAGDPAAGDIPDSAGRSIYRFRVQQKGAPGLSRDVEVAGEQTLHQLHEIIQQAFAWKDDRRYAFYLNNQLFDKAAEFGGPRTGSAAQAKNAQLIRLNLRSRQKFAYLFDFDNEHIFEIRVRDIVPPEPGVLYPRVVIDLPEAPQRRLKASEAVEE</sequence>
<dbReference type="InterPro" id="IPR024047">
    <property type="entry name" value="MM3350-like_sf"/>
</dbReference>
<evidence type="ECO:0000313" key="2">
    <source>
        <dbReference type="EMBL" id="MZP29917.1"/>
    </source>
</evidence>
<dbReference type="PANTHER" id="PTHR41878">
    <property type="entry name" value="LEXA REPRESSOR-RELATED"/>
    <property type="match status" value="1"/>
</dbReference>
<name>A0A845L0E6_9FIRM</name>
<dbReference type="RefSeq" id="WP_161258235.1">
    <property type="nucleotide sequence ID" value="NZ_WXEY01000008.1"/>
</dbReference>
<dbReference type="OrthoDB" id="2077820at2"/>
<dbReference type="EMBL" id="WXEY01000008">
    <property type="protein sequence ID" value="MZP29917.1"/>
    <property type="molecule type" value="Genomic_DNA"/>
</dbReference>
<comment type="caution">
    <text evidence="2">The sequence shown here is derived from an EMBL/GenBank/DDBJ whole genome shotgun (WGS) entry which is preliminary data.</text>
</comment>
<dbReference type="InterPro" id="IPR012912">
    <property type="entry name" value="Plasmid_pRiA4b_Orf3-like"/>
</dbReference>
<evidence type="ECO:0000259" key="1">
    <source>
        <dbReference type="Pfam" id="PF07929"/>
    </source>
</evidence>
<organism evidence="2 3">
    <name type="scientific">Heliomicrobium undosum</name>
    <dbReference type="NCBI Taxonomy" id="121734"/>
    <lineage>
        <taxon>Bacteria</taxon>
        <taxon>Bacillati</taxon>
        <taxon>Bacillota</taxon>
        <taxon>Clostridia</taxon>
        <taxon>Eubacteriales</taxon>
        <taxon>Heliobacteriaceae</taxon>
        <taxon>Heliomicrobium</taxon>
    </lineage>
</organism>
<reference evidence="2 3" key="1">
    <citation type="submission" date="2020-01" db="EMBL/GenBank/DDBJ databases">
        <title>Whole-genome sequence of Heliobacterium undosum DSM 13378.</title>
        <authorList>
            <person name="Kyndt J.A."/>
            <person name="Meyer T.E."/>
        </authorList>
    </citation>
    <scope>NUCLEOTIDE SEQUENCE [LARGE SCALE GENOMIC DNA]</scope>
    <source>
        <strain evidence="2 3">DSM 13378</strain>
    </source>
</reference>
<protein>
    <recommendedName>
        <fullName evidence="1">Plasmid pRiA4b Orf3-like domain-containing protein</fullName>
    </recommendedName>
</protein>